<keyword evidence="1" id="KW-0812">Transmembrane</keyword>
<keyword evidence="1" id="KW-1133">Transmembrane helix</keyword>
<dbReference type="Proteomes" id="UP000183805">
    <property type="component" value="Unassembled WGS sequence"/>
</dbReference>
<gene>
    <name evidence="2" type="ORF">SAMN04487854_1372</name>
</gene>
<evidence type="ECO:0000313" key="3">
    <source>
        <dbReference type="Proteomes" id="UP000183805"/>
    </source>
</evidence>
<protein>
    <submittedName>
        <fullName evidence="2">Uncharacterized protein</fullName>
    </submittedName>
</protein>
<accession>A0ABY1GUY3</accession>
<reference evidence="2 3" key="1">
    <citation type="submission" date="2016-10" db="EMBL/GenBank/DDBJ databases">
        <authorList>
            <person name="Varghese N."/>
            <person name="Submissions S."/>
        </authorList>
    </citation>
    <scope>NUCLEOTIDE SEQUENCE [LARGE SCALE GENOMIC DNA]</scope>
    <source>
        <strain evidence="2 3">CGMCC 1.8499</strain>
    </source>
</reference>
<organism evidence="2 3">
    <name type="scientific">Pseudoalteromonas lipolytica</name>
    <dbReference type="NCBI Taxonomy" id="570156"/>
    <lineage>
        <taxon>Bacteria</taxon>
        <taxon>Pseudomonadati</taxon>
        <taxon>Pseudomonadota</taxon>
        <taxon>Gammaproteobacteria</taxon>
        <taxon>Alteromonadales</taxon>
        <taxon>Pseudoalteromonadaceae</taxon>
        <taxon>Pseudoalteromonas</taxon>
    </lineage>
</organism>
<proteinExistence type="predicted"/>
<keyword evidence="1" id="KW-0472">Membrane</keyword>
<evidence type="ECO:0000256" key="1">
    <source>
        <dbReference type="SAM" id="Phobius"/>
    </source>
</evidence>
<sequence>MSFTKLHELNQSLSQYLLNTFSIDIPDPVTMMIFFILYLLVIFSALSAINASLKNSYMDSED</sequence>
<evidence type="ECO:0000313" key="2">
    <source>
        <dbReference type="EMBL" id="SFU03167.1"/>
    </source>
</evidence>
<name>A0ABY1GUY3_9GAMM</name>
<keyword evidence="3" id="KW-1185">Reference proteome</keyword>
<comment type="caution">
    <text evidence="2">The sequence shown here is derived from an EMBL/GenBank/DDBJ whole genome shotgun (WGS) entry which is preliminary data.</text>
</comment>
<feature type="transmembrane region" description="Helical" evidence="1">
    <location>
        <begin position="29"/>
        <end position="49"/>
    </location>
</feature>
<dbReference type="EMBL" id="FPAZ01000037">
    <property type="protein sequence ID" value="SFU03167.1"/>
    <property type="molecule type" value="Genomic_DNA"/>
</dbReference>